<gene>
    <name evidence="4" type="ORF">EDB81DRAFT_654675</name>
</gene>
<dbReference type="InterPro" id="IPR001138">
    <property type="entry name" value="Zn2Cys6_DnaBD"/>
</dbReference>
<accession>A0A9P9EP39</accession>
<name>A0A9P9EP39_9HYPO</name>
<dbReference type="GO" id="GO:0000981">
    <property type="term" value="F:DNA-binding transcription factor activity, RNA polymerase II-specific"/>
    <property type="evidence" value="ECO:0007669"/>
    <property type="project" value="InterPro"/>
</dbReference>
<reference evidence="4" key="1">
    <citation type="journal article" date="2021" name="Nat. Commun.">
        <title>Genetic determinants of endophytism in the Arabidopsis root mycobiome.</title>
        <authorList>
            <person name="Mesny F."/>
            <person name="Miyauchi S."/>
            <person name="Thiergart T."/>
            <person name="Pickel B."/>
            <person name="Atanasova L."/>
            <person name="Karlsson M."/>
            <person name="Huettel B."/>
            <person name="Barry K.W."/>
            <person name="Haridas S."/>
            <person name="Chen C."/>
            <person name="Bauer D."/>
            <person name="Andreopoulos W."/>
            <person name="Pangilinan J."/>
            <person name="LaButti K."/>
            <person name="Riley R."/>
            <person name="Lipzen A."/>
            <person name="Clum A."/>
            <person name="Drula E."/>
            <person name="Henrissat B."/>
            <person name="Kohler A."/>
            <person name="Grigoriev I.V."/>
            <person name="Martin F.M."/>
            <person name="Hacquard S."/>
        </authorList>
    </citation>
    <scope>NUCLEOTIDE SEQUENCE</scope>
    <source>
        <strain evidence="4">MPI-CAGE-AT-0147</strain>
    </source>
</reference>
<dbReference type="GO" id="GO:0008270">
    <property type="term" value="F:zinc ion binding"/>
    <property type="evidence" value="ECO:0007669"/>
    <property type="project" value="InterPro"/>
</dbReference>
<dbReference type="Gene3D" id="4.10.240.10">
    <property type="entry name" value="Zn(2)-C6 fungal-type DNA-binding domain"/>
    <property type="match status" value="1"/>
</dbReference>
<feature type="compositionally biased region" description="Basic residues" evidence="2">
    <location>
        <begin position="39"/>
        <end position="54"/>
    </location>
</feature>
<dbReference type="EMBL" id="JAGMUV010000011">
    <property type="protein sequence ID" value="KAH7141022.1"/>
    <property type="molecule type" value="Genomic_DNA"/>
</dbReference>
<dbReference type="CDD" id="cd00067">
    <property type="entry name" value="GAL4"/>
    <property type="match status" value="1"/>
</dbReference>
<evidence type="ECO:0000313" key="5">
    <source>
        <dbReference type="Proteomes" id="UP000738349"/>
    </source>
</evidence>
<sequence length="419" mass="46488">MDTNPQLLYPLLQASSLPSPASSLPTSSSEDGPPDNRVRPRRRPIPRKGHTKSRRGCLNCKRRKVKCSETLPCCGPCERLGLACEYRDNADVAVMVSSPAQALQATPTQFTMQDLQFFQHFLFHAYPPLPLKGDSVWKEVAALSHSFDYLIHAMLGLSASHLSLGSSADYEPQALAHRVYAISSLNAALSKPCTSKAEGDALFATMMALTFQSSYMPEGMLEFLSMIRGCMVVSATAMPNFTESAFQSFSPEGHEKSVHELNPDAPEYGANSDIFAAAAVSARALGPLCRSVLEVRYLGILEGILKATQRSDVDAFLQVSAAYRILGEVSSWEFDLFINASNFTAQLIMAHFFIVEYVVGLATLKPVMDSYWFRKVVVSSWIYHLEKKLPDELKPYLRWPLEYARGAVKEQPRLIEMLD</sequence>
<evidence type="ECO:0000313" key="4">
    <source>
        <dbReference type="EMBL" id="KAH7141022.1"/>
    </source>
</evidence>
<dbReference type="PANTHER" id="PTHR47657:SF7">
    <property type="entry name" value="STEROL REGULATORY ELEMENT-BINDING PROTEIN ECM22"/>
    <property type="match status" value="1"/>
</dbReference>
<organism evidence="4 5">
    <name type="scientific">Dactylonectria macrodidyma</name>
    <dbReference type="NCBI Taxonomy" id="307937"/>
    <lineage>
        <taxon>Eukaryota</taxon>
        <taxon>Fungi</taxon>
        <taxon>Dikarya</taxon>
        <taxon>Ascomycota</taxon>
        <taxon>Pezizomycotina</taxon>
        <taxon>Sordariomycetes</taxon>
        <taxon>Hypocreomycetidae</taxon>
        <taxon>Hypocreales</taxon>
        <taxon>Nectriaceae</taxon>
        <taxon>Dactylonectria</taxon>
    </lineage>
</organism>
<dbReference type="Proteomes" id="UP000738349">
    <property type="component" value="Unassembled WGS sequence"/>
</dbReference>
<dbReference type="SUPFAM" id="SSF57701">
    <property type="entry name" value="Zn2/Cys6 DNA-binding domain"/>
    <property type="match status" value="1"/>
</dbReference>
<dbReference type="PANTHER" id="PTHR47657">
    <property type="entry name" value="STEROL REGULATORY ELEMENT-BINDING PROTEIN ECM22"/>
    <property type="match status" value="1"/>
</dbReference>
<dbReference type="PROSITE" id="PS50048">
    <property type="entry name" value="ZN2_CY6_FUNGAL_2"/>
    <property type="match status" value="1"/>
</dbReference>
<keyword evidence="1" id="KW-0539">Nucleus</keyword>
<dbReference type="InterPro" id="IPR052400">
    <property type="entry name" value="Zn2-C6_fungal_TF"/>
</dbReference>
<dbReference type="OrthoDB" id="416217at2759"/>
<feature type="domain" description="Zn(2)-C6 fungal-type" evidence="3">
    <location>
        <begin position="56"/>
        <end position="86"/>
    </location>
</feature>
<dbReference type="Pfam" id="PF00172">
    <property type="entry name" value="Zn_clus"/>
    <property type="match status" value="1"/>
</dbReference>
<feature type="compositionally biased region" description="Low complexity" evidence="2">
    <location>
        <begin position="1"/>
        <end position="29"/>
    </location>
</feature>
<protein>
    <recommendedName>
        <fullName evidence="3">Zn(2)-C6 fungal-type domain-containing protein</fullName>
    </recommendedName>
</protein>
<dbReference type="PROSITE" id="PS00463">
    <property type="entry name" value="ZN2_CY6_FUNGAL_1"/>
    <property type="match status" value="1"/>
</dbReference>
<proteinExistence type="predicted"/>
<dbReference type="InterPro" id="IPR036864">
    <property type="entry name" value="Zn2-C6_fun-type_DNA-bd_sf"/>
</dbReference>
<comment type="caution">
    <text evidence="4">The sequence shown here is derived from an EMBL/GenBank/DDBJ whole genome shotgun (WGS) entry which is preliminary data.</text>
</comment>
<evidence type="ECO:0000256" key="1">
    <source>
        <dbReference type="ARBA" id="ARBA00023242"/>
    </source>
</evidence>
<dbReference type="SMART" id="SM00066">
    <property type="entry name" value="GAL4"/>
    <property type="match status" value="1"/>
</dbReference>
<dbReference type="InterPro" id="IPR021858">
    <property type="entry name" value="Fun_TF"/>
</dbReference>
<evidence type="ECO:0000259" key="3">
    <source>
        <dbReference type="PROSITE" id="PS50048"/>
    </source>
</evidence>
<dbReference type="Pfam" id="PF11951">
    <property type="entry name" value="Fungal_trans_2"/>
    <property type="match status" value="1"/>
</dbReference>
<keyword evidence="5" id="KW-1185">Reference proteome</keyword>
<dbReference type="AlphaFoldDB" id="A0A9P9EP39"/>
<evidence type="ECO:0000256" key="2">
    <source>
        <dbReference type="SAM" id="MobiDB-lite"/>
    </source>
</evidence>
<feature type="region of interest" description="Disordered" evidence="2">
    <location>
        <begin position="1"/>
        <end position="54"/>
    </location>
</feature>